<dbReference type="InterPro" id="IPR029044">
    <property type="entry name" value="Nucleotide-diphossugar_trans"/>
</dbReference>
<dbReference type="Proteomes" id="UP001597171">
    <property type="component" value="Unassembled WGS sequence"/>
</dbReference>
<gene>
    <name evidence="1" type="ORF">ACFQ4O_11110</name>
</gene>
<reference evidence="2" key="1">
    <citation type="journal article" date="2019" name="Int. J. Syst. Evol. Microbiol.">
        <title>The Global Catalogue of Microorganisms (GCM) 10K type strain sequencing project: providing services to taxonomists for standard genome sequencing and annotation.</title>
        <authorList>
            <consortium name="The Broad Institute Genomics Platform"/>
            <consortium name="The Broad Institute Genome Sequencing Center for Infectious Disease"/>
            <person name="Wu L."/>
            <person name="Ma J."/>
        </authorList>
    </citation>
    <scope>NUCLEOTIDE SEQUENCE [LARGE SCALE GENOMIC DNA]</scope>
    <source>
        <strain evidence="2">CCUG 61696</strain>
    </source>
</reference>
<protein>
    <recommendedName>
        <fullName evidence="3">Glycosyltransferase</fullName>
    </recommendedName>
</protein>
<evidence type="ECO:0008006" key="3">
    <source>
        <dbReference type="Google" id="ProtNLM"/>
    </source>
</evidence>
<evidence type="ECO:0000313" key="1">
    <source>
        <dbReference type="EMBL" id="MFD1332546.1"/>
    </source>
</evidence>
<comment type="caution">
    <text evidence="1">The sequence shown here is derived from an EMBL/GenBank/DDBJ whole genome shotgun (WGS) entry which is preliminary data.</text>
</comment>
<sequence length="245" mass="28140">MTQTFICIRWGALYGPDYVNTLYGMIARNTARPMRLVCYTDDPAGVRPEVECHPLPPIDLPQTHMWKPWRKVSLWAKTLPGLTDRALFIDLDVVVTGDMDAFFDYAPEADFVVAENWTQKGKDIGNTSVYRFDVGSHVEIYDRLMRDPAAVVNAYPNSQTYISRMIGPKTFWPAPWCVSFKHSLMPRWPLNFVKAVELPDDARVVCFTGQPNPDDARDGRWPAKGLKKLYKHVRPTPWIAEHWRG</sequence>
<dbReference type="Gene3D" id="3.90.550.10">
    <property type="entry name" value="Spore Coat Polysaccharide Biosynthesis Protein SpsA, Chain A"/>
    <property type="match status" value="1"/>
</dbReference>
<dbReference type="EMBL" id="JBHTMX010000097">
    <property type="protein sequence ID" value="MFD1332546.1"/>
    <property type="molecule type" value="Genomic_DNA"/>
</dbReference>
<name>A0ABW3Z899_9HYPH</name>
<dbReference type="RefSeq" id="WP_378775762.1">
    <property type="nucleotide sequence ID" value="NZ_JBHTMX010000097.1"/>
</dbReference>
<organism evidence="1 2">
    <name type="scientific">Methylopila musalis</name>
    <dbReference type="NCBI Taxonomy" id="1134781"/>
    <lineage>
        <taxon>Bacteria</taxon>
        <taxon>Pseudomonadati</taxon>
        <taxon>Pseudomonadota</taxon>
        <taxon>Alphaproteobacteria</taxon>
        <taxon>Hyphomicrobiales</taxon>
        <taxon>Methylopilaceae</taxon>
        <taxon>Methylopila</taxon>
    </lineage>
</organism>
<dbReference type="SUPFAM" id="SSF53448">
    <property type="entry name" value="Nucleotide-diphospho-sugar transferases"/>
    <property type="match status" value="1"/>
</dbReference>
<proteinExistence type="predicted"/>
<evidence type="ECO:0000313" key="2">
    <source>
        <dbReference type="Proteomes" id="UP001597171"/>
    </source>
</evidence>
<keyword evidence="2" id="KW-1185">Reference proteome</keyword>
<accession>A0ABW3Z899</accession>